<dbReference type="Pfam" id="PF02682">
    <property type="entry name" value="CT_C_D"/>
    <property type="match status" value="1"/>
</dbReference>
<dbReference type="KEGG" id="aace:A0U92_14700"/>
<gene>
    <name evidence="5" type="ORF">A0U92_14700</name>
</gene>
<dbReference type="OrthoDB" id="9778567at2"/>
<accession>A0A1U9KJ24</accession>
<dbReference type="PANTHER" id="PTHR34698:SF2">
    <property type="entry name" value="5-OXOPROLINASE SUBUNIT B"/>
    <property type="match status" value="1"/>
</dbReference>
<name>A0A1U9KJ24_ACEAC</name>
<dbReference type="AlphaFoldDB" id="A0A1U9KJ24"/>
<dbReference type="NCBIfam" id="TIGR00370">
    <property type="entry name" value="5-oxoprolinase subunit PxpB"/>
    <property type="match status" value="1"/>
</dbReference>
<evidence type="ECO:0000313" key="6">
    <source>
        <dbReference type="Proteomes" id="UP000188937"/>
    </source>
</evidence>
<dbReference type="SMART" id="SM00796">
    <property type="entry name" value="AHS1"/>
    <property type="match status" value="1"/>
</dbReference>
<sequence length="213" mass="23303">MIRISIAGTGALLLDAAHGSFDQYVQERVWSVARCLATQPDILQALPGVNNLLVMFNVIEQDAVTIERRLRALWDDTFPESLPVRTIEIPVTYGGTVGEDLSEIAYFANLTEEEVIAIHVGGEYRVAAIGAMPGFPYLTGLDSRLAIPRRASPRVSVERGAVSIGGGQAGIMPCTSPTGWHILGKTDEILFDTHRAEPCLFRLGDRVRFRRIG</sequence>
<feature type="domain" description="Carboxyltransferase" evidence="4">
    <location>
        <begin position="2"/>
        <end position="201"/>
    </location>
</feature>
<keyword evidence="2 5" id="KW-0378">Hydrolase</keyword>
<dbReference type="GO" id="GO:0016787">
    <property type="term" value="F:hydrolase activity"/>
    <property type="evidence" value="ECO:0007669"/>
    <property type="project" value="UniProtKB-KW"/>
</dbReference>
<dbReference type="InterPro" id="IPR003833">
    <property type="entry name" value="CT_C_D"/>
</dbReference>
<dbReference type="EMBL" id="CP014692">
    <property type="protein sequence ID" value="AQS85812.1"/>
    <property type="molecule type" value="Genomic_DNA"/>
</dbReference>
<evidence type="ECO:0000256" key="2">
    <source>
        <dbReference type="ARBA" id="ARBA00022801"/>
    </source>
</evidence>
<dbReference type="InterPro" id="IPR029000">
    <property type="entry name" value="Cyclophilin-like_dom_sf"/>
</dbReference>
<evidence type="ECO:0000259" key="4">
    <source>
        <dbReference type="SMART" id="SM00796"/>
    </source>
</evidence>
<dbReference type="Proteomes" id="UP000188937">
    <property type="component" value="Chromosome"/>
</dbReference>
<keyword evidence="3" id="KW-0067">ATP-binding</keyword>
<dbReference type="STRING" id="435.A0U92_14700"/>
<keyword evidence="6" id="KW-1185">Reference proteome</keyword>
<keyword evidence="1" id="KW-0547">Nucleotide-binding</keyword>
<dbReference type="SUPFAM" id="SSF160467">
    <property type="entry name" value="PH0987 N-terminal domain-like"/>
    <property type="match status" value="1"/>
</dbReference>
<organism evidence="5 6">
    <name type="scientific">Acetobacter aceti</name>
    <dbReference type="NCBI Taxonomy" id="435"/>
    <lineage>
        <taxon>Bacteria</taxon>
        <taxon>Pseudomonadati</taxon>
        <taxon>Pseudomonadota</taxon>
        <taxon>Alphaproteobacteria</taxon>
        <taxon>Acetobacterales</taxon>
        <taxon>Acetobacteraceae</taxon>
        <taxon>Acetobacter</taxon>
        <taxon>Acetobacter subgen. Acetobacter</taxon>
    </lineage>
</organism>
<dbReference type="RefSeq" id="WP_077813831.1">
    <property type="nucleotide sequence ID" value="NZ_CP014692.1"/>
</dbReference>
<dbReference type="InterPro" id="IPR010016">
    <property type="entry name" value="PxpB"/>
</dbReference>
<proteinExistence type="predicted"/>
<reference evidence="5 6" key="1">
    <citation type="submission" date="2016-03" db="EMBL/GenBank/DDBJ databases">
        <title>Acetic acid bacteria sequencing.</title>
        <authorList>
            <person name="Brandt J."/>
            <person name="Jakob F."/>
            <person name="Vogel R.F."/>
        </authorList>
    </citation>
    <scope>NUCLEOTIDE SEQUENCE [LARGE SCALE GENOMIC DNA]</scope>
    <source>
        <strain evidence="5 6">TMW2.1153</strain>
    </source>
</reference>
<evidence type="ECO:0000256" key="1">
    <source>
        <dbReference type="ARBA" id="ARBA00022741"/>
    </source>
</evidence>
<dbReference type="PANTHER" id="PTHR34698">
    <property type="entry name" value="5-OXOPROLINASE SUBUNIT B"/>
    <property type="match status" value="1"/>
</dbReference>
<evidence type="ECO:0000256" key="3">
    <source>
        <dbReference type="ARBA" id="ARBA00022840"/>
    </source>
</evidence>
<dbReference type="Gene3D" id="2.40.100.10">
    <property type="entry name" value="Cyclophilin-like"/>
    <property type="match status" value="1"/>
</dbReference>
<dbReference type="SUPFAM" id="SSF50891">
    <property type="entry name" value="Cyclophilin-like"/>
    <property type="match status" value="1"/>
</dbReference>
<protein>
    <submittedName>
        <fullName evidence="5">Allophanate hydrolase</fullName>
    </submittedName>
</protein>
<evidence type="ECO:0000313" key="5">
    <source>
        <dbReference type="EMBL" id="AQS85812.1"/>
    </source>
</evidence>
<dbReference type="GO" id="GO:0005524">
    <property type="term" value="F:ATP binding"/>
    <property type="evidence" value="ECO:0007669"/>
    <property type="project" value="UniProtKB-KW"/>
</dbReference>